<organism evidence="3 4">
    <name type="scientific">Bordetella ansorpii</name>
    <dbReference type="NCBI Taxonomy" id="288768"/>
    <lineage>
        <taxon>Bacteria</taxon>
        <taxon>Pseudomonadati</taxon>
        <taxon>Pseudomonadota</taxon>
        <taxon>Betaproteobacteria</taxon>
        <taxon>Burkholderiales</taxon>
        <taxon>Alcaligenaceae</taxon>
        <taxon>Bordetella</taxon>
    </lineage>
</organism>
<feature type="transmembrane region" description="Helical" evidence="1">
    <location>
        <begin position="108"/>
        <end position="126"/>
    </location>
</feature>
<evidence type="ECO:0000313" key="3">
    <source>
        <dbReference type="EMBL" id="SAI43438.1"/>
    </source>
</evidence>
<dbReference type="AlphaFoldDB" id="A0A157QCS1"/>
<feature type="transmembrane region" description="Helical" evidence="1">
    <location>
        <begin position="188"/>
        <end position="207"/>
    </location>
</feature>
<dbReference type="RefSeq" id="WP_066416251.1">
    <property type="nucleotide sequence ID" value="NZ_FKBS01000017.1"/>
</dbReference>
<feature type="transmembrane region" description="Helical" evidence="1">
    <location>
        <begin position="45"/>
        <end position="64"/>
    </location>
</feature>
<dbReference type="GO" id="GO:0016020">
    <property type="term" value="C:membrane"/>
    <property type="evidence" value="ECO:0007669"/>
    <property type="project" value="InterPro"/>
</dbReference>
<dbReference type="PANTHER" id="PTHR22911">
    <property type="entry name" value="ACYL-MALONYL CONDENSING ENZYME-RELATED"/>
    <property type="match status" value="1"/>
</dbReference>
<feature type="transmembrane region" description="Helical" evidence="1">
    <location>
        <begin position="219"/>
        <end position="239"/>
    </location>
</feature>
<evidence type="ECO:0000259" key="2">
    <source>
        <dbReference type="Pfam" id="PF00892"/>
    </source>
</evidence>
<dbReference type="InterPro" id="IPR037185">
    <property type="entry name" value="EmrE-like"/>
</dbReference>
<keyword evidence="1" id="KW-0472">Membrane</keyword>
<feature type="transmembrane region" description="Helical" evidence="1">
    <location>
        <begin position="273"/>
        <end position="290"/>
    </location>
</feature>
<sequence length="313" mass="33491">MSAPPLSSSADAARRTGIACFLLALLANALFDAGAKHLLETYPAPFLNVMRYVTVTTLGLALLMRQRRLPAWSTLPHKPILLARGLALATVGTCFMTALIWMPLSEATAIYFTAPLIMVILSPWMLGERVHAAQWLSVAIGLCGMLLIVRPGNALPPLGTALMVISAVCYAVFQLLTRRLAGAIDPRVQYLCAALTCLAATLPPAILFPPPTWPDASDWLLIIGLSAINGGAQVLFLTAFRHVDAATLGPLNYLQLLMAVLLSATIFHRPPDILAMAGMVMIAAAGILLVKRPVRAARMARPPFKTSSPKDPT</sequence>
<protein>
    <submittedName>
        <fullName evidence="3">Membrane protein</fullName>
    </submittedName>
</protein>
<dbReference type="InterPro" id="IPR000620">
    <property type="entry name" value="EamA_dom"/>
</dbReference>
<keyword evidence="1" id="KW-1133">Transmembrane helix</keyword>
<feature type="transmembrane region" description="Helical" evidence="1">
    <location>
        <begin position="158"/>
        <end position="176"/>
    </location>
</feature>
<name>A0A157QCS1_9BORD</name>
<accession>A0A157QCS1</accession>
<evidence type="ECO:0000256" key="1">
    <source>
        <dbReference type="SAM" id="Phobius"/>
    </source>
</evidence>
<evidence type="ECO:0000313" key="4">
    <source>
        <dbReference type="Proteomes" id="UP000077037"/>
    </source>
</evidence>
<feature type="transmembrane region" description="Helical" evidence="1">
    <location>
        <begin position="85"/>
        <end position="102"/>
    </location>
</feature>
<keyword evidence="1" id="KW-0812">Transmembrane</keyword>
<dbReference type="Proteomes" id="UP000077037">
    <property type="component" value="Unassembled WGS sequence"/>
</dbReference>
<feature type="transmembrane region" description="Helical" evidence="1">
    <location>
        <begin position="133"/>
        <end position="152"/>
    </location>
</feature>
<dbReference type="PANTHER" id="PTHR22911:SF103">
    <property type="entry name" value="BLR2811 PROTEIN"/>
    <property type="match status" value="1"/>
</dbReference>
<feature type="domain" description="EamA" evidence="2">
    <location>
        <begin position="16"/>
        <end position="149"/>
    </location>
</feature>
<dbReference type="OrthoDB" id="8584557at2"/>
<gene>
    <name evidence="3" type="ORF">SAMEA1982600_03542</name>
</gene>
<dbReference type="EMBL" id="FKBS01000017">
    <property type="protein sequence ID" value="SAI43438.1"/>
    <property type="molecule type" value="Genomic_DNA"/>
</dbReference>
<feature type="domain" description="EamA" evidence="2">
    <location>
        <begin position="159"/>
        <end position="289"/>
    </location>
</feature>
<proteinExistence type="predicted"/>
<dbReference type="Pfam" id="PF00892">
    <property type="entry name" value="EamA"/>
    <property type="match status" value="2"/>
</dbReference>
<reference evidence="3 4" key="1">
    <citation type="submission" date="2016-03" db="EMBL/GenBank/DDBJ databases">
        <authorList>
            <consortium name="Pathogen Informatics"/>
        </authorList>
    </citation>
    <scope>NUCLEOTIDE SEQUENCE [LARGE SCALE GENOMIC DNA]</scope>
    <source>
        <strain evidence="3 4">NCTC13364</strain>
    </source>
</reference>
<dbReference type="SUPFAM" id="SSF103481">
    <property type="entry name" value="Multidrug resistance efflux transporter EmrE"/>
    <property type="match status" value="2"/>
</dbReference>
<feature type="transmembrane region" description="Helical" evidence="1">
    <location>
        <begin position="251"/>
        <end position="267"/>
    </location>
</feature>